<name>A0A364NGT4_STELY</name>
<evidence type="ECO:0000313" key="3">
    <source>
        <dbReference type="Proteomes" id="UP000249619"/>
    </source>
</evidence>
<proteinExistence type="predicted"/>
<keyword evidence="3" id="KW-1185">Reference proteome</keyword>
<gene>
    <name evidence="2" type="ORF">DDE83_000045</name>
</gene>
<feature type="domain" description="Methyltransferase" evidence="1">
    <location>
        <begin position="66"/>
        <end position="166"/>
    </location>
</feature>
<evidence type="ECO:0000259" key="1">
    <source>
        <dbReference type="Pfam" id="PF13649"/>
    </source>
</evidence>
<accession>A0A364NGT4</accession>
<dbReference type="GO" id="GO:0008168">
    <property type="term" value="F:methyltransferase activity"/>
    <property type="evidence" value="ECO:0007669"/>
    <property type="project" value="UniProtKB-KW"/>
</dbReference>
<keyword evidence="2" id="KW-0489">Methyltransferase</keyword>
<organism evidence="2 3">
    <name type="scientific">Stemphylium lycopersici</name>
    <name type="common">Tomato gray leaf spot disease fungus</name>
    <name type="synonym">Thyrospora lycopersici</name>
    <dbReference type="NCBI Taxonomy" id="183478"/>
    <lineage>
        <taxon>Eukaryota</taxon>
        <taxon>Fungi</taxon>
        <taxon>Dikarya</taxon>
        <taxon>Ascomycota</taxon>
        <taxon>Pezizomycotina</taxon>
        <taxon>Dothideomycetes</taxon>
        <taxon>Pleosporomycetidae</taxon>
        <taxon>Pleosporales</taxon>
        <taxon>Pleosporineae</taxon>
        <taxon>Pleosporaceae</taxon>
        <taxon>Stemphylium</taxon>
    </lineage>
</organism>
<sequence length="240" mass="26305">MTDQLSTNLKARIKASYDAIAPKYAQEFTNPDDELRLDYLNRLLTLLQSSANNKNNNDSKAPTASVLELGCGAGIPATKILLSSTNPTINVTGNDISTTQLTLARTNLSEYSNSTRLTLLDGDMLSLAFPPASFNAITAFYSIIHLPRAEQTQLVSKIADWLKPGGYLLANFSAAAMENLEKETWLGHERGWMFWSGWGEQGSVAMVEEAGFKVLVREVRKAVGDEAFVWVLARKEGGVE</sequence>
<dbReference type="OrthoDB" id="540004at2759"/>
<comment type="caution">
    <text evidence="2">The sequence shown here is derived from an EMBL/GenBank/DDBJ whole genome shotgun (WGS) entry which is preliminary data.</text>
</comment>
<protein>
    <submittedName>
        <fullName evidence="2">Methyltransferase domain-containing protein</fullName>
    </submittedName>
</protein>
<dbReference type="PANTHER" id="PTHR44068:SF11">
    <property type="entry name" value="GERANYL DIPHOSPHATE 2-C-METHYLTRANSFERASE"/>
    <property type="match status" value="1"/>
</dbReference>
<dbReference type="Pfam" id="PF13649">
    <property type="entry name" value="Methyltransf_25"/>
    <property type="match status" value="1"/>
</dbReference>
<dbReference type="AlphaFoldDB" id="A0A364NGT4"/>
<dbReference type="SUPFAM" id="SSF53335">
    <property type="entry name" value="S-adenosyl-L-methionine-dependent methyltransferases"/>
    <property type="match status" value="1"/>
</dbReference>
<dbReference type="InterPro" id="IPR050447">
    <property type="entry name" value="Erg6_SMT_methyltransf"/>
</dbReference>
<dbReference type="CDD" id="cd02440">
    <property type="entry name" value="AdoMet_MTases"/>
    <property type="match status" value="1"/>
</dbReference>
<dbReference type="EMBL" id="QGDH01000002">
    <property type="protein sequence ID" value="RAR16480.1"/>
    <property type="molecule type" value="Genomic_DNA"/>
</dbReference>
<dbReference type="Proteomes" id="UP000249619">
    <property type="component" value="Unassembled WGS sequence"/>
</dbReference>
<dbReference type="InterPro" id="IPR041698">
    <property type="entry name" value="Methyltransf_25"/>
</dbReference>
<dbReference type="InterPro" id="IPR029063">
    <property type="entry name" value="SAM-dependent_MTases_sf"/>
</dbReference>
<keyword evidence="2" id="KW-0808">Transferase</keyword>
<dbReference type="PANTHER" id="PTHR44068">
    <property type="entry name" value="ZGC:194242"/>
    <property type="match status" value="1"/>
</dbReference>
<evidence type="ECO:0000313" key="2">
    <source>
        <dbReference type="EMBL" id="RAR16480.1"/>
    </source>
</evidence>
<dbReference type="Gene3D" id="3.40.50.150">
    <property type="entry name" value="Vaccinia Virus protein VP39"/>
    <property type="match status" value="1"/>
</dbReference>
<reference evidence="3" key="1">
    <citation type="submission" date="2018-05" db="EMBL/GenBank/DDBJ databases">
        <title>Draft genome sequence of Stemphylium lycopersici strain CIDEFI 213.</title>
        <authorList>
            <person name="Medina R."/>
            <person name="Franco M.E.E."/>
            <person name="Lucentini C.G."/>
            <person name="Saparrat M.C.N."/>
            <person name="Balatti P.A."/>
        </authorList>
    </citation>
    <scope>NUCLEOTIDE SEQUENCE [LARGE SCALE GENOMIC DNA]</scope>
    <source>
        <strain evidence="3">CIDEFI 213</strain>
    </source>
</reference>
<dbReference type="STRING" id="183478.A0A364NGT4"/>
<dbReference type="GO" id="GO:0032259">
    <property type="term" value="P:methylation"/>
    <property type="evidence" value="ECO:0007669"/>
    <property type="project" value="UniProtKB-KW"/>
</dbReference>